<keyword evidence="3" id="KW-1185">Reference proteome</keyword>
<dbReference type="EMBL" id="LXFE01000343">
    <property type="protein sequence ID" value="OLL25640.1"/>
    <property type="molecule type" value="Genomic_DNA"/>
</dbReference>
<accession>A0A1U7LSJ1</accession>
<organism evidence="2 3">
    <name type="scientific">Neolecta irregularis (strain DAH-3)</name>
    <dbReference type="NCBI Taxonomy" id="1198029"/>
    <lineage>
        <taxon>Eukaryota</taxon>
        <taxon>Fungi</taxon>
        <taxon>Dikarya</taxon>
        <taxon>Ascomycota</taxon>
        <taxon>Taphrinomycotina</taxon>
        <taxon>Neolectales</taxon>
        <taxon>Neolectaceae</taxon>
        <taxon>Neolecta</taxon>
    </lineage>
</organism>
<proteinExistence type="predicted"/>
<evidence type="ECO:0000313" key="3">
    <source>
        <dbReference type="Proteomes" id="UP000186594"/>
    </source>
</evidence>
<comment type="caution">
    <text evidence="2">The sequence shown here is derived from an EMBL/GenBank/DDBJ whole genome shotgun (WGS) entry which is preliminary data.</text>
</comment>
<sequence length="124" mass="13972">MSSASTQNLQLRFTQAHRHTNSQASMLRSTASSNLGVPALHRTNSQSSFVRHFSDELISAFQMDSKTEELSRLELNLWDKKHRLSLQRREVEELERRIAEAEQKLRDKAMANGTMVGDSVGGAS</sequence>
<evidence type="ECO:0000256" key="1">
    <source>
        <dbReference type="SAM" id="Coils"/>
    </source>
</evidence>
<reference evidence="2 3" key="1">
    <citation type="submission" date="2016-04" db="EMBL/GenBank/DDBJ databases">
        <title>Evolutionary innovation and constraint leading to complex multicellularity in the Ascomycota.</title>
        <authorList>
            <person name="Cisse O."/>
            <person name="Nguyen A."/>
            <person name="Hewitt D.A."/>
            <person name="Jedd G."/>
            <person name="Stajich J.E."/>
        </authorList>
    </citation>
    <scope>NUCLEOTIDE SEQUENCE [LARGE SCALE GENOMIC DNA]</scope>
    <source>
        <strain evidence="2 3">DAH-3</strain>
    </source>
</reference>
<feature type="coiled-coil region" evidence="1">
    <location>
        <begin position="77"/>
        <end position="111"/>
    </location>
</feature>
<protein>
    <submittedName>
        <fullName evidence="2">Uncharacterized protein</fullName>
    </submittedName>
</protein>
<keyword evidence="1" id="KW-0175">Coiled coil</keyword>
<gene>
    <name evidence="2" type="ORF">NEOLI_001622</name>
</gene>
<dbReference type="Proteomes" id="UP000186594">
    <property type="component" value="Unassembled WGS sequence"/>
</dbReference>
<dbReference type="AlphaFoldDB" id="A0A1U7LSJ1"/>
<name>A0A1U7LSJ1_NEOID</name>
<evidence type="ECO:0000313" key="2">
    <source>
        <dbReference type="EMBL" id="OLL25640.1"/>
    </source>
</evidence>